<proteinExistence type="predicted"/>
<accession>A0A0B7HRI5</accession>
<feature type="region of interest" description="Disordered" evidence="1">
    <location>
        <begin position="1"/>
        <end position="27"/>
    </location>
</feature>
<evidence type="ECO:0000256" key="1">
    <source>
        <dbReference type="SAM" id="MobiDB-lite"/>
    </source>
</evidence>
<protein>
    <submittedName>
        <fullName evidence="2">Uncharacterized protein</fullName>
    </submittedName>
</protein>
<dbReference type="OrthoDB" id="9977529at2"/>
<name>A0A0B7HRI5_9FLAO</name>
<evidence type="ECO:0000313" key="3">
    <source>
        <dbReference type="Proteomes" id="UP000038083"/>
    </source>
</evidence>
<feature type="compositionally biased region" description="Polar residues" evidence="1">
    <location>
        <begin position="18"/>
        <end position="27"/>
    </location>
</feature>
<evidence type="ECO:0000313" key="2">
    <source>
        <dbReference type="EMBL" id="CEN40537.1"/>
    </source>
</evidence>
<dbReference type="RefSeq" id="WP_156127714.1">
    <property type="nucleotide sequence ID" value="NZ_CDOG01000038.1"/>
</dbReference>
<sequence length="57" mass="6239">MIGKKSNKKSISVEVKGVSSSGLTPTEKQQIEKIATLEKQIQTKEKPNFKGVHSLVT</sequence>
<dbReference type="AlphaFoldDB" id="A0A0B7HRI5"/>
<dbReference type="Proteomes" id="UP000038083">
    <property type="component" value="Unassembled WGS sequence"/>
</dbReference>
<gene>
    <name evidence="2" type="ORF">CCYN74_430017</name>
</gene>
<organism evidence="2 3">
    <name type="scientific">Capnocytophaga cynodegmi</name>
    <dbReference type="NCBI Taxonomy" id="28189"/>
    <lineage>
        <taxon>Bacteria</taxon>
        <taxon>Pseudomonadati</taxon>
        <taxon>Bacteroidota</taxon>
        <taxon>Flavobacteriia</taxon>
        <taxon>Flavobacteriales</taxon>
        <taxon>Flavobacteriaceae</taxon>
        <taxon>Capnocytophaga</taxon>
    </lineage>
</organism>
<reference evidence="2 3" key="1">
    <citation type="submission" date="2015-01" db="EMBL/GenBank/DDBJ databases">
        <authorList>
            <person name="Xiang T."/>
            <person name="Song Y."/>
            <person name="Huang L."/>
            <person name="Wang B."/>
            <person name="Wu P."/>
        </authorList>
    </citation>
    <scope>NUCLEOTIDE SEQUENCE [LARGE SCALE GENOMIC DNA]</scope>
    <source>
        <strain evidence="2 3">Ccy74</strain>
    </source>
</reference>
<dbReference type="EMBL" id="CDOG01000038">
    <property type="protein sequence ID" value="CEN40537.1"/>
    <property type="molecule type" value="Genomic_DNA"/>
</dbReference>